<evidence type="ECO:0000256" key="1">
    <source>
        <dbReference type="SAM" id="Coils"/>
    </source>
</evidence>
<reference evidence="3 4" key="1">
    <citation type="journal article" date="2018" name="Front. Plant Sci.">
        <title>Red Clover (Trifolium pratense) and Zigzag Clover (T. medium) - A Picture of Genomic Similarities and Differences.</title>
        <authorList>
            <person name="Dluhosova J."/>
            <person name="Istvanek J."/>
            <person name="Nedelnik J."/>
            <person name="Repkova J."/>
        </authorList>
    </citation>
    <scope>NUCLEOTIDE SEQUENCE [LARGE SCALE GENOMIC DNA]</scope>
    <source>
        <strain evidence="4">cv. 10/8</strain>
        <tissue evidence="3">Leaf</tissue>
    </source>
</reference>
<name>A0A392N9T5_9FABA</name>
<dbReference type="EMBL" id="LXQA010032195">
    <property type="protein sequence ID" value="MCH96383.1"/>
    <property type="molecule type" value="Genomic_DNA"/>
</dbReference>
<keyword evidence="4" id="KW-1185">Reference proteome</keyword>
<gene>
    <name evidence="3" type="ORF">A2U01_0017369</name>
</gene>
<keyword evidence="1" id="KW-0175">Coiled coil</keyword>
<feature type="region of interest" description="Disordered" evidence="2">
    <location>
        <begin position="1"/>
        <end position="28"/>
    </location>
</feature>
<proteinExistence type="predicted"/>
<evidence type="ECO:0000256" key="2">
    <source>
        <dbReference type="SAM" id="MobiDB-lite"/>
    </source>
</evidence>
<organism evidence="3 4">
    <name type="scientific">Trifolium medium</name>
    <dbReference type="NCBI Taxonomy" id="97028"/>
    <lineage>
        <taxon>Eukaryota</taxon>
        <taxon>Viridiplantae</taxon>
        <taxon>Streptophyta</taxon>
        <taxon>Embryophyta</taxon>
        <taxon>Tracheophyta</taxon>
        <taxon>Spermatophyta</taxon>
        <taxon>Magnoliopsida</taxon>
        <taxon>eudicotyledons</taxon>
        <taxon>Gunneridae</taxon>
        <taxon>Pentapetalae</taxon>
        <taxon>rosids</taxon>
        <taxon>fabids</taxon>
        <taxon>Fabales</taxon>
        <taxon>Fabaceae</taxon>
        <taxon>Papilionoideae</taxon>
        <taxon>50 kb inversion clade</taxon>
        <taxon>NPAAA clade</taxon>
        <taxon>Hologalegina</taxon>
        <taxon>IRL clade</taxon>
        <taxon>Trifolieae</taxon>
        <taxon>Trifolium</taxon>
    </lineage>
</organism>
<protein>
    <submittedName>
        <fullName evidence="3">Uncharacterized protein</fullName>
    </submittedName>
</protein>
<feature type="region of interest" description="Disordered" evidence="2">
    <location>
        <begin position="87"/>
        <end position="110"/>
    </location>
</feature>
<sequence length="120" mass="13379">MPPNRCVRDFLKDDKAKRDKLENDQRQEIADMGKKLQKELSRVNEVKTLLEDAEQALKLKEKEINEVKIDRADSYLDGFDFAIAQEVPATPGPSEVPIEGELKTAGENPDVIADVAQTGA</sequence>
<dbReference type="Proteomes" id="UP000265520">
    <property type="component" value="Unassembled WGS sequence"/>
</dbReference>
<comment type="caution">
    <text evidence="3">The sequence shown here is derived from an EMBL/GenBank/DDBJ whole genome shotgun (WGS) entry which is preliminary data.</text>
</comment>
<evidence type="ECO:0000313" key="3">
    <source>
        <dbReference type="EMBL" id="MCH96383.1"/>
    </source>
</evidence>
<feature type="coiled-coil region" evidence="1">
    <location>
        <begin position="36"/>
        <end position="70"/>
    </location>
</feature>
<accession>A0A392N9T5</accession>
<evidence type="ECO:0000313" key="4">
    <source>
        <dbReference type="Proteomes" id="UP000265520"/>
    </source>
</evidence>
<dbReference type="AlphaFoldDB" id="A0A392N9T5"/>